<evidence type="ECO:0000313" key="2">
    <source>
        <dbReference type="EMBL" id="KAG7352898.1"/>
    </source>
</evidence>
<organism evidence="2 3">
    <name type="scientific">Nitzschia inconspicua</name>
    <dbReference type="NCBI Taxonomy" id="303405"/>
    <lineage>
        <taxon>Eukaryota</taxon>
        <taxon>Sar</taxon>
        <taxon>Stramenopiles</taxon>
        <taxon>Ochrophyta</taxon>
        <taxon>Bacillariophyta</taxon>
        <taxon>Bacillariophyceae</taxon>
        <taxon>Bacillariophycidae</taxon>
        <taxon>Bacillariales</taxon>
        <taxon>Bacillariaceae</taxon>
        <taxon>Nitzschia</taxon>
    </lineage>
</organism>
<proteinExistence type="predicted"/>
<protein>
    <recommendedName>
        <fullName evidence="4">DDE Tnp4 domain-containing protein</fullName>
    </recommendedName>
</protein>
<feature type="transmembrane region" description="Helical" evidence="1">
    <location>
        <begin position="160"/>
        <end position="182"/>
    </location>
</feature>
<dbReference type="OrthoDB" id="45726at2759"/>
<evidence type="ECO:0008006" key="4">
    <source>
        <dbReference type="Google" id="ProtNLM"/>
    </source>
</evidence>
<evidence type="ECO:0000313" key="3">
    <source>
        <dbReference type="Proteomes" id="UP000693970"/>
    </source>
</evidence>
<name>A0A9K3KZL7_9STRA</name>
<dbReference type="AlphaFoldDB" id="A0A9K3KZL7"/>
<keyword evidence="1" id="KW-0472">Membrane</keyword>
<keyword evidence="1" id="KW-1133">Transmembrane helix</keyword>
<evidence type="ECO:0000256" key="1">
    <source>
        <dbReference type="SAM" id="Phobius"/>
    </source>
</evidence>
<keyword evidence="1" id="KW-0812">Transmembrane</keyword>
<dbReference type="EMBL" id="JAGRRH010000017">
    <property type="protein sequence ID" value="KAG7352898.1"/>
    <property type="molecule type" value="Genomic_DNA"/>
</dbReference>
<dbReference type="Proteomes" id="UP000693970">
    <property type="component" value="Unassembled WGS sequence"/>
</dbReference>
<comment type="caution">
    <text evidence="2">The sequence shown here is derived from an EMBL/GenBank/DDBJ whole genome shotgun (WGS) entry which is preliminary data.</text>
</comment>
<reference evidence="2" key="1">
    <citation type="journal article" date="2021" name="Sci. Rep.">
        <title>Diploid genomic architecture of Nitzschia inconspicua, an elite biomass production diatom.</title>
        <authorList>
            <person name="Oliver A."/>
            <person name="Podell S."/>
            <person name="Pinowska A."/>
            <person name="Traller J.C."/>
            <person name="Smith S.R."/>
            <person name="McClure R."/>
            <person name="Beliaev A."/>
            <person name="Bohutskyi P."/>
            <person name="Hill E.A."/>
            <person name="Rabines A."/>
            <person name="Zheng H."/>
            <person name="Allen L.Z."/>
            <person name="Kuo A."/>
            <person name="Grigoriev I.V."/>
            <person name="Allen A.E."/>
            <person name="Hazlebeck D."/>
            <person name="Allen E.E."/>
        </authorList>
    </citation>
    <scope>NUCLEOTIDE SEQUENCE</scope>
    <source>
        <strain evidence="2">Hildebrandi</strain>
    </source>
</reference>
<keyword evidence="3" id="KW-1185">Reference proteome</keyword>
<sequence length="184" mass="19726">MSVESFTNLVETLGDALNVDEHQGRRRGGHIEPALRLFCTIRWLAGGSYLDIAGLVGVSSSRLYQIIDKTIHAIATSSEPALDNIRFPKTTEECEAAAGEFLAISRGSAVSNCVSVHDGYLLRIQTPSAGEVGNVRSYFSGHYQCNGVNVQAACDAHCRFLFIGVAGPGVVVHLFSVFPVLFPG</sequence>
<reference evidence="2" key="2">
    <citation type="submission" date="2021-04" db="EMBL/GenBank/DDBJ databases">
        <authorList>
            <person name="Podell S."/>
        </authorList>
    </citation>
    <scope>NUCLEOTIDE SEQUENCE</scope>
    <source>
        <strain evidence="2">Hildebrandi</strain>
    </source>
</reference>
<gene>
    <name evidence="2" type="ORF">IV203_008946</name>
</gene>
<accession>A0A9K3KZL7</accession>